<dbReference type="SUPFAM" id="SSF50985">
    <property type="entry name" value="RCC1/BLIP-II"/>
    <property type="match status" value="1"/>
</dbReference>
<keyword evidence="4" id="KW-0158">Chromosome</keyword>
<dbReference type="SUPFAM" id="SSF52949">
    <property type="entry name" value="Macro domain-like"/>
    <property type="match status" value="1"/>
</dbReference>
<evidence type="ECO:0000256" key="13">
    <source>
        <dbReference type="ARBA" id="ARBA00023242"/>
    </source>
</evidence>
<dbReference type="Gene3D" id="3.30.2410.10">
    <property type="entry name" value="Hect, E3 ligase catalytic domain"/>
    <property type="match status" value="1"/>
</dbReference>
<evidence type="ECO:0000256" key="14">
    <source>
        <dbReference type="ARBA" id="ARBA00023269"/>
    </source>
</evidence>
<evidence type="ECO:0000256" key="2">
    <source>
        <dbReference type="ARBA" id="ARBA00004286"/>
    </source>
</evidence>
<evidence type="ECO:0000256" key="7">
    <source>
        <dbReference type="ARBA" id="ARBA00022679"/>
    </source>
</evidence>
<dbReference type="InterPro" id="IPR051709">
    <property type="entry name" value="Ub-ligase/GTPase-reg"/>
</dbReference>
<dbReference type="InterPro" id="IPR058923">
    <property type="entry name" value="RCC1-like_dom"/>
</dbReference>
<dbReference type="InterPro" id="IPR043472">
    <property type="entry name" value="Macro_dom-like"/>
</dbReference>
<dbReference type="GO" id="GO:0006325">
    <property type="term" value="P:chromatin organization"/>
    <property type="evidence" value="ECO:0007669"/>
    <property type="project" value="UniProtKB-KW"/>
</dbReference>
<dbReference type="SMART" id="SM00506">
    <property type="entry name" value="A1pp"/>
    <property type="match status" value="1"/>
</dbReference>
<feature type="repeat" description="RCC1" evidence="16">
    <location>
        <begin position="155"/>
        <end position="207"/>
    </location>
</feature>
<feature type="repeat" description="RCC1" evidence="16">
    <location>
        <begin position="313"/>
        <end position="374"/>
    </location>
</feature>
<feature type="repeat" description="RCC1" evidence="16">
    <location>
        <begin position="208"/>
        <end position="259"/>
    </location>
</feature>
<dbReference type="InterPro" id="IPR007125">
    <property type="entry name" value="H2A/H2B/H3"/>
</dbReference>
<evidence type="ECO:0000256" key="3">
    <source>
        <dbReference type="ARBA" id="ARBA00004496"/>
    </source>
</evidence>
<keyword evidence="5" id="KW-0963">Cytoplasm</keyword>
<dbReference type="SMART" id="SM00414">
    <property type="entry name" value="H2A"/>
    <property type="match status" value="1"/>
</dbReference>
<evidence type="ECO:0000256" key="11">
    <source>
        <dbReference type="ARBA" id="ARBA00022853"/>
    </source>
</evidence>
<dbReference type="GO" id="GO:0005737">
    <property type="term" value="C:cytoplasm"/>
    <property type="evidence" value="ECO:0007669"/>
    <property type="project" value="UniProtKB-SubCell"/>
</dbReference>
<dbReference type="Pfam" id="PF16211">
    <property type="entry name" value="Histone_H2A_C"/>
    <property type="match status" value="1"/>
</dbReference>
<dbReference type="InterPro" id="IPR009072">
    <property type="entry name" value="Histone-fold"/>
</dbReference>
<dbReference type="Pfam" id="PF01661">
    <property type="entry name" value="Macro"/>
    <property type="match status" value="1"/>
</dbReference>
<keyword evidence="9 15" id="KW-0833">Ubl conjugation pathway</keyword>
<keyword evidence="6" id="KW-1017">Isopeptide bond</keyword>
<dbReference type="GO" id="GO:0003677">
    <property type="term" value="F:DNA binding"/>
    <property type="evidence" value="ECO:0007669"/>
    <property type="project" value="UniProtKB-KW"/>
</dbReference>
<dbReference type="CDD" id="cd02904">
    <property type="entry name" value="Macro_H2A-like"/>
    <property type="match status" value="1"/>
</dbReference>
<dbReference type="PROSITE" id="PS50012">
    <property type="entry name" value="RCC1_3"/>
    <property type="match status" value="7"/>
</dbReference>
<reference evidence="20" key="2">
    <citation type="submission" date="2016-06" db="EMBL/GenBank/DDBJ databases">
        <title>The genome of a short-lived fish provides insights into sex chromosome evolution and the genetic control of aging.</title>
        <authorList>
            <person name="Reichwald K."/>
            <person name="Felder M."/>
            <person name="Petzold A."/>
            <person name="Koch P."/>
            <person name="Groth M."/>
            <person name="Platzer M."/>
        </authorList>
    </citation>
    <scope>NUCLEOTIDE SEQUENCE</scope>
    <source>
        <tissue evidence="20">Brain</tissue>
    </source>
</reference>
<dbReference type="CDD" id="cd00078">
    <property type="entry name" value="HECTc"/>
    <property type="match status" value="1"/>
</dbReference>
<dbReference type="SMART" id="SM00119">
    <property type="entry name" value="HECTc"/>
    <property type="match status" value="1"/>
</dbReference>
<feature type="compositionally biased region" description="Basic residues" evidence="17">
    <location>
        <begin position="1222"/>
        <end position="1241"/>
    </location>
</feature>
<organism evidence="20">
    <name type="scientific">Nothobranchius korthausae</name>
    <dbReference type="NCBI Taxonomy" id="1143690"/>
    <lineage>
        <taxon>Eukaryota</taxon>
        <taxon>Metazoa</taxon>
        <taxon>Chordata</taxon>
        <taxon>Craniata</taxon>
        <taxon>Vertebrata</taxon>
        <taxon>Euteleostomi</taxon>
        <taxon>Actinopterygii</taxon>
        <taxon>Neopterygii</taxon>
        <taxon>Teleostei</taxon>
        <taxon>Neoteleostei</taxon>
        <taxon>Acanthomorphata</taxon>
        <taxon>Ovalentaria</taxon>
        <taxon>Atherinomorphae</taxon>
        <taxon>Cyprinodontiformes</taxon>
        <taxon>Nothobranchiidae</taxon>
        <taxon>Nothobranchius</taxon>
    </lineage>
</organism>
<dbReference type="Gene3D" id="3.90.1750.10">
    <property type="entry name" value="Hect, E3 ligase catalytic domains"/>
    <property type="match status" value="1"/>
</dbReference>
<feature type="region of interest" description="Disordered" evidence="17">
    <location>
        <begin position="1200"/>
        <end position="1260"/>
    </location>
</feature>
<dbReference type="PROSITE" id="PS50237">
    <property type="entry name" value="HECT"/>
    <property type="match status" value="1"/>
</dbReference>
<dbReference type="PROSITE" id="PS00626">
    <property type="entry name" value="RCC1_2"/>
    <property type="match status" value="4"/>
</dbReference>
<evidence type="ECO:0000256" key="15">
    <source>
        <dbReference type="PROSITE-ProRule" id="PRU00104"/>
    </source>
</evidence>
<evidence type="ECO:0000256" key="1">
    <source>
        <dbReference type="ARBA" id="ARBA00004123"/>
    </source>
</evidence>
<protein>
    <submittedName>
        <fullName evidence="20">H2A histone family, member Y2</fullName>
    </submittedName>
</protein>
<dbReference type="CDD" id="cd00074">
    <property type="entry name" value="HFD_H2A"/>
    <property type="match status" value="1"/>
</dbReference>
<keyword evidence="12" id="KW-0238">DNA-binding</keyword>
<dbReference type="Gene3D" id="2.130.10.30">
    <property type="entry name" value="Regulator of chromosome condensation 1/beta-lactamase-inhibitor protein II"/>
    <property type="match status" value="2"/>
</dbReference>
<evidence type="ECO:0000256" key="5">
    <source>
        <dbReference type="ARBA" id="ARBA00022490"/>
    </source>
</evidence>
<evidence type="ECO:0000256" key="9">
    <source>
        <dbReference type="ARBA" id="ARBA00022786"/>
    </source>
</evidence>
<dbReference type="FunFam" id="3.40.220.10:FF:000002">
    <property type="entry name" value="Core histone macro-H2A"/>
    <property type="match status" value="1"/>
</dbReference>
<reference evidence="20" key="1">
    <citation type="submission" date="2016-05" db="EMBL/GenBank/DDBJ databases">
        <authorList>
            <person name="Lavstsen T."/>
            <person name="Jespersen J.S."/>
        </authorList>
    </citation>
    <scope>NUCLEOTIDE SEQUENCE</scope>
    <source>
        <tissue evidence="20">Brain</tissue>
    </source>
</reference>
<dbReference type="Gene3D" id="1.10.20.10">
    <property type="entry name" value="Histone, subunit A"/>
    <property type="match status" value="1"/>
</dbReference>
<dbReference type="PRINTS" id="PR00620">
    <property type="entry name" value="HISTONEH2A"/>
</dbReference>
<feature type="domain" description="Macro" evidence="19">
    <location>
        <begin position="1265"/>
        <end position="1451"/>
    </location>
</feature>
<dbReference type="InterPro" id="IPR032454">
    <property type="entry name" value="Histone_H2A_C"/>
</dbReference>
<feature type="repeat" description="RCC1" evidence="16">
    <location>
        <begin position="1"/>
        <end position="51"/>
    </location>
</feature>
<evidence type="ECO:0000256" key="12">
    <source>
        <dbReference type="ARBA" id="ARBA00023125"/>
    </source>
</evidence>
<dbReference type="InterPro" id="IPR035983">
    <property type="entry name" value="Hect_E3_ubiquitin_ligase"/>
</dbReference>
<keyword evidence="8" id="KW-0677">Repeat</keyword>
<evidence type="ECO:0000256" key="16">
    <source>
        <dbReference type="PROSITE-ProRule" id="PRU00235"/>
    </source>
</evidence>
<proteinExistence type="predicted"/>
<dbReference type="SUPFAM" id="SSF56204">
    <property type="entry name" value="Hect, E3 ligase catalytic domain"/>
    <property type="match status" value="1"/>
</dbReference>
<evidence type="ECO:0000256" key="6">
    <source>
        <dbReference type="ARBA" id="ARBA00022499"/>
    </source>
</evidence>
<evidence type="ECO:0000313" key="20">
    <source>
        <dbReference type="EMBL" id="SBQ56193.1"/>
    </source>
</evidence>
<dbReference type="FunFam" id="3.30.2160.10:FF:000004">
    <property type="entry name" value="probable E3 ubiquitin-protein ligase HERC4 isoform X1"/>
    <property type="match status" value="1"/>
</dbReference>
<dbReference type="EMBL" id="HAEB01009666">
    <property type="protein sequence ID" value="SBQ56193.1"/>
    <property type="molecule type" value="Transcribed_RNA"/>
</dbReference>
<evidence type="ECO:0000259" key="18">
    <source>
        <dbReference type="PROSITE" id="PS50237"/>
    </source>
</evidence>
<dbReference type="InterPro" id="IPR009091">
    <property type="entry name" value="RCC1/BLIP-II"/>
</dbReference>
<dbReference type="InterPro" id="IPR000408">
    <property type="entry name" value="Reg_chr_condens"/>
</dbReference>
<dbReference type="InterPro" id="IPR000569">
    <property type="entry name" value="HECT_dom"/>
</dbReference>
<dbReference type="SUPFAM" id="SSF47113">
    <property type="entry name" value="Histone-fold"/>
    <property type="match status" value="1"/>
</dbReference>
<accession>A0A1A8FBJ4</accession>
<feature type="domain" description="HECT" evidence="18">
    <location>
        <begin position="720"/>
        <end position="1047"/>
    </location>
</feature>
<comment type="subcellular location">
    <subcellularLocation>
        <location evidence="2">Chromosome</location>
    </subcellularLocation>
    <subcellularLocation>
        <location evidence="3">Cytoplasm</location>
    </subcellularLocation>
    <subcellularLocation>
        <location evidence="1">Nucleus</location>
    </subcellularLocation>
</comment>
<keyword evidence="7" id="KW-0808">Transferase</keyword>
<evidence type="ECO:0000259" key="19">
    <source>
        <dbReference type="PROSITE" id="PS51154"/>
    </source>
</evidence>
<dbReference type="PROSITE" id="PS51154">
    <property type="entry name" value="MACRO"/>
    <property type="match status" value="1"/>
</dbReference>
<dbReference type="GO" id="GO:0005634">
    <property type="term" value="C:nucleus"/>
    <property type="evidence" value="ECO:0007669"/>
    <property type="project" value="UniProtKB-SubCell"/>
</dbReference>
<gene>
    <name evidence="20" type="primary">H2AFY2</name>
</gene>
<dbReference type="InterPro" id="IPR002119">
    <property type="entry name" value="Histone_H2A"/>
</dbReference>
<evidence type="ECO:0000256" key="8">
    <source>
        <dbReference type="ARBA" id="ARBA00022737"/>
    </source>
</evidence>
<dbReference type="FunFam" id="1.10.20.10:FF:000013">
    <property type="entry name" value="Core histone macro-H2A"/>
    <property type="match status" value="1"/>
</dbReference>
<dbReference type="Pfam" id="PF00632">
    <property type="entry name" value="HECT"/>
    <property type="match status" value="1"/>
</dbReference>
<evidence type="ECO:0000256" key="4">
    <source>
        <dbReference type="ARBA" id="ARBA00022454"/>
    </source>
</evidence>
<feature type="repeat" description="RCC1" evidence="16">
    <location>
        <begin position="52"/>
        <end position="101"/>
    </location>
</feature>
<evidence type="ECO:0000256" key="10">
    <source>
        <dbReference type="ARBA" id="ARBA00022843"/>
    </source>
</evidence>
<feature type="active site" description="Glycyl thioester intermediate" evidence="15">
    <location>
        <position position="1015"/>
    </location>
</feature>
<name>A0A1A8FBJ4_9TELE</name>
<feature type="repeat" description="RCC1" evidence="16">
    <location>
        <begin position="102"/>
        <end position="154"/>
    </location>
</feature>
<dbReference type="InterPro" id="IPR002589">
    <property type="entry name" value="Macro_dom"/>
</dbReference>
<dbReference type="GO" id="GO:0030527">
    <property type="term" value="F:structural constituent of chromatin"/>
    <property type="evidence" value="ECO:0007669"/>
    <property type="project" value="InterPro"/>
</dbReference>
<dbReference type="GO" id="GO:0046982">
    <property type="term" value="F:protein heterodimerization activity"/>
    <property type="evidence" value="ECO:0007669"/>
    <property type="project" value="InterPro"/>
</dbReference>
<dbReference type="InterPro" id="IPR035796">
    <property type="entry name" value="Macro_H2A"/>
</dbReference>
<keyword evidence="14" id="KW-0544">Nucleosome core</keyword>
<evidence type="ECO:0000256" key="17">
    <source>
        <dbReference type="SAM" id="MobiDB-lite"/>
    </source>
</evidence>
<dbReference type="Pfam" id="PF25390">
    <property type="entry name" value="WD40_RLD"/>
    <property type="match status" value="1"/>
</dbReference>
<sequence>MLCWGNARDGQLGIGVERHPVFEPRNCHVFSRRGLIEVACGGQHTLFLLHDGSVYTCGFNGCRQLGHNKDGSFPELVGALDTQKITMVSCGWAHSMAVNEQGQVFAWGAGDRGQLGLGTAENAVRIPRLVKRLCDHSISQVMCGNQHCIALSRDGQLFTWGQNTNGQLGLGKGEPSKLSPHPLKSLAGIPLAQITAGGDHSFALSLSGAVFGWGKNRAGQLGLNDKQDRAVPCHVKFLRSQKVVYISCGDEHTAALTKDGGLFTFGDGSWGQLGHGSTNNELLPRRVLELMGTEVSQVACGRHHTLALVPSSSMVYAFGCNSQGQLGTGILGDARSPFPIKTSFLSGNLQRETKQYMVIKVICGGDHSFLLYSNEQSSINPVDFRVINISKSLSPINYERLNSWRLKLMYNTDSSVANDIVIQLSSAACWNASFLDQSDDTHFKTNPKIPGIDLNSVRVLFECLSKPAFSGLLEQASTSFESLLIPQLPRSPPDVEAMRIYLILSEYPALQDSKNYIRLTIPLAMAILRLDANPSKVLDNWWCFVDGNVFTRMVDTYKSIVVFMLTGGKTLLVPVFYDNYFLATLQLLEKLHKVNLKANHVEYSHFYIPDVTSLVDIQEDYLKWFLSKAEIKVGSSPSQSDFPSVNLCAFPFILNAQAKTTMLQTDAELQMQMAVSGANLHNVFMLLTLEPHLARNPYLVLHVRRDHLVSDTLRELTMYSDVDLKKPLKVIFDGEEAVDAGGVTKEFFLLLLKELMDPVYGMFTHYKDSNLLWFSDTCFVEQNWFHLIGIICGLAIYNSTVVDLHFPLALYKKLLDVSPKLEDFKELSPTEARSLQELLDYEGGDVEETFLLNFSITRENYGMVEVKELAPGGESIAVDKNNRKEFVEAYLRYVFTDSVSEQYSAFSSGFLKVCGGEILALFQPSELMAMVVGNNNYNWEEMEKNAVYKGEFSATHPTVRLFWEVFHEFSLEKKKQFLLFLTGSDRIPIHGMESLRIVIQSTTAEEHYLPVAHTCYNLLDMPRYQTKEILRRRLTQAVEQYEGFSLGSKPPPSLVKAPSATVAKQQQHLGLGPFHVKGTHSTKMSARSGKKKVTKLSRSSRAGVIFPVGRMMRYLRTGTHKYRIGMGAPVYMAAVIEYLAAEILELAGNAARDNKKGRITPRHIKLAVANDEELNQLLRGVTISNGGVLPRIHPELLSKKRGARVKVDSQTSVPEKQEDRSKNKKTIKSFKKVKGRRGRKPKTTDGDKESLPSSSVEDGPGDGFTILSAKSLFLGQKLSLTESEMSKIGSIKVEGIINPTNAEMDLKDGVGNALEKAGGREFLEAVKELRKAQGPLEVASVAVSQASGLAARFVIHCNVPQWGSDKCEDQLEKTVKNCLSAAEEKKLKSVAFPSLPAGRNGFPKQTAAQLILKAISNHFVSSTSSSLKNIYFVLFDSESIGIYLQEMAKLDSK</sequence>
<keyword evidence="11" id="KW-0156">Chromatin regulator</keyword>
<feature type="repeat" description="RCC1" evidence="16">
    <location>
        <begin position="260"/>
        <end position="311"/>
    </location>
</feature>
<keyword evidence="13" id="KW-0539">Nucleus</keyword>
<dbReference type="GO" id="GO:0004842">
    <property type="term" value="F:ubiquitin-protein transferase activity"/>
    <property type="evidence" value="ECO:0007669"/>
    <property type="project" value="InterPro"/>
</dbReference>
<dbReference type="Pfam" id="PF00125">
    <property type="entry name" value="Histone"/>
    <property type="match status" value="1"/>
</dbReference>
<dbReference type="GO" id="GO:0000786">
    <property type="term" value="C:nucleosome"/>
    <property type="evidence" value="ECO:0007669"/>
    <property type="project" value="UniProtKB-KW"/>
</dbReference>
<dbReference type="PANTHER" id="PTHR45622">
    <property type="entry name" value="UBIQUITIN-PROTEIN LIGASE E3A-RELATED"/>
    <property type="match status" value="1"/>
</dbReference>
<dbReference type="FunFam" id="3.30.2410.10:FF:000003">
    <property type="entry name" value="probable E3 ubiquitin-protein ligase HERC4 isoform X1"/>
    <property type="match status" value="1"/>
</dbReference>
<dbReference type="Gene3D" id="3.30.2160.10">
    <property type="entry name" value="Hect, E3 ligase catalytic domain"/>
    <property type="match status" value="1"/>
</dbReference>
<dbReference type="Gene3D" id="3.40.220.10">
    <property type="entry name" value="Leucine Aminopeptidase, subunit E, domain 1"/>
    <property type="match status" value="1"/>
</dbReference>
<keyword evidence="10" id="KW-0832">Ubl conjugation</keyword>
<dbReference type="PANTHER" id="PTHR45622:SF18">
    <property type="entry name" value="E3 UBIQUITIN-PROTEIN LIGASE HERC3-RELATED"/>
    <property type="match status" value="1"/>
</dbReference>